<dbReference type="InterPro" id="IPR005097">
    <property type="entry name" value="Sacchrp_dh_NADP-bd"/>
</dbReference>
<sequence>MANNRLFDVVVFGATGFVGQLVCQSFVQQSQRETVKWAIVGRNASKLKALADRLSPEAEAPTQIVADADDDAALRAMCLQTRVVLSTVGPYALHGDRLVKACAETGTHYCDLTGESPWIRRMIDQYQVQALESGAYIVPCCGFDSIPSDLGVYHLQSQAQQRYQHPCAEVNMRLMAAQGGVSGGTIASGLNLVKEAMEDPDLRGELKNPYFLCPDSEQIASQPQPLMPVEFDQDFQEWVTPFVMADVNVRVVLRSNYLQNYAYGTEFRYTEGILTRGGPVGWFVAQGLKLGLDGLVLATAIAPLWQLLETTILPKPGQGPSAEAQDQGFYDLRFVGKTADGQVLKTQVKGDRDPGYGSTAKLITQASLCLAKDLTDCAQPGGFWTPASLMGSQLLKRLPQWAGVTFTVLN</sequence>
<dbReference type="AlphaFoldDB" id="A0A0C1UND6"/>
<reference evidence="2" key="3">
    <citation type="submission" date="2020-02" db="EMBL/GenBank/DDBJ databases">
        <authorList>
            <person name="Sarangi A.N."/>
            <person name="Ghosh S."/>
            <person name="Mukherjee M."/>
            <person name="Tripathy S."/>
        </authorList>
    </citation>
    <scope>NUCLEOTIDE SEQUENCE</scope>
    <source>
        <strain evidence="2">BDU141951</strain>
    </source>
</reference>
<dbReference type="SUPFAM" id="SSF51735">
    <property type="entry name" value="NAD(P)-binding Rossmann-fold domains"/>
    <property type="match status" value="1"/>
</dbReference>
<dbReference type="GO" id="GO:0009247">
    <property type="term" value="P:glycolipid biosynthetic process"/>
    <property type="evidence" value="ECO:0007669"/>
    <property type="project" value="TreeGrafter"/>
</dbReference>
<reference evidence="2" key="2">
    <citation type="journal article" date="2015" name="Genome Announc.">
        <title>Draft Genome Sequence of Filamentous Marine Cyanobacterium Lyngbya confervoides Strain BDU141951.</title>
        <authorList>
            <person name="Chandrababunaidu M.M."/>
            <person name="Sen D."/>
            <person name="Tripathy S."/>
        </authorList>
    </citation>
    <scope>NUCLEOTIDE SEQUENCE</scope>
    <source>
        <strain evidence="2">BDU141951</strain>
    </source>
</reference>
<dbReference type="PANTHER" id="PTHR12286:SF5">
    <property type="entry name" value="SACCHAROPINE DEHYDROGENASE-LIKE OXIDOREDUCTASE"/>
    <property type="match status" value="1"/>
</dbReference>
<evidence type="ECO:0000313" key="2">
    <source>
        <dbReference type="EMBL" id="NEV66678.1"/>
    </source>
</evidence>
<dbReference type="Pfam" id="PF03435">
    <property type="entry name" value="Sacchrp_dh_NADP"/>
    <property type="match status" value="1"/>
</dbReference>
<comment type="caution">
    <text evidence="2">The sequence shown here is derived from an EMBL/GenBank/DDBJ whole genome shotgun (WGS) entry which is preliminary data.</text>
</comment>
<gene>
    <name evidence="2" type="ORF">QQ91_006075</name>
</gene>
<organism evidence="2">
    <name type="scientific">Lyngbya confervoides BDU141951</name>
    <dbReference type="NCBI Taxonomy" id="1574623"/>
    <lineage>
        <taxon>Bacteria</taxon>
        <taxon>Bacillati</taxon>
        <taxon>Cyanobacteriota</taxon>
        <taxon>Cyanophyceae</taxon>
        <taxon>Oscillatoriophycideae</taxon>
        <taxon>Oscillatoriales</taxon>
        <taxon>Microcoleaceae</taxon>
        <taxon>Lyngbya</taxon>
    </lineage>
</organism>
<evidence type="ECO:0000259" key="1">
    <source>
        <dbReference type="Pfam" id="PF03435"/>
    </source>
</evidence>
<dbReference type="Gene3D" id="3.40.50.720">
    <property type="entry name" value="NAD(P)-binding Rossmann-like Domain"/>
    <property type="match status" value="1"/>
</dbReference>
<reference evidence="2" key="1">
    <citation type="submission" date="2014-11" db="EMBL/GenBank/DDBJ databases">
        <authorList>
            <person name="Malar M.C."/>
            <person name="Sen D."/>
            <person name="Tripathy S."/>
        </authorList>
    </citation>
    <scope>NUCLEOTIDE SEQUENCE</scope>
    <source>
        <strain evidence="2">BDU141951</strain>
    </source>
</reference>
<protein>
    <submittedName>
        <fullName evidence="2">Saccharopine dehydrogenase</fullName>
    </submittedName>
</protein>
<dbReference type="PANTHER" id="PTHR12286">
    <property type="entry name" value="SACCHAROPINE DEHYDROGENASE-LIKE OXIDOREDUCTASE"/>
    <property type="match status" value="1"/>
</dbReference>
<proteinExistence type="predicted"/>
<feature type="domain" description="Saccharopine dehydrogenase NADP binding" evidence="1">
    <location>
        <begin position="9"/>
        <end position="138"/>
    </location>
</feature>
<name>A0A0C1UND6_9CYAN</name>
<dbReference type="EMBL" id="JTHE02000003">
    <property type="protein sequence ID" value="NEV66678.1"/>
    <property type="molecule type" value="Genomic_DNA"/>
</dbReference>
<dbReference type="InterPro" id="IPR051276">
    <property type="entry name" value="Saccharopine_DH-like_oxidrdct"/>
</dbReference>
<dbReference type="GO" id="GO:0005886">
    <property type="term" value="C:plasma membrane"/>
    <property type="evidence" value="ECO:0007669"/>
    <property type="project" value="TreeGrafter"/>
</dbReference>
<dbReference type="InterPro" id="IPR036291">
    <property type="entry name" value="NAD(P)-bd_dom_sf"/>
</dbReference>
<accession>A0A0C1UND6</accession>